<dbReference type="EMBL" id="BTSX01000006">
    <property type="protein sequence ID" value="GMT04837.1"/>
    <property type="molecule type" value="Genomic_DNA"/>
</dbReference>
<feature type="region of interest" description="Disordered" evidence="1">
    <location>
        <begin position="1"/>
        <end position="244"/>
    </location>
</feature>
<sequence length="717" mass="79548">QMRTKTEKSMGELKRSVHYDIKEEKIRPRTEKPKEEKKRSAHNEAREEKTSTGNVKEVHVARAEKERRDEKGSEIKDRSLAGMKSRDSSKEVSSKGSENDSEIVTLASSQSPIVPPPPLKSILKKVPSSSDDSVLPSCMQHLFNGASSSPSISSLHSFKVPKKKDTKDNQVTKKTGEPSVLKEGSKEREEGGIKWDPRDEAFVPPRRDFRKPLLKTPIGVERRKSFDFQRQPETKPTPLMMARPSSSYEKNIPFEDNESWKESWKKIMSMEVPMDPMTSLDPSSSTPPDTFHSLTHSDKIDPFAVSLTPNRPLSPTITSITSYFPSTPIIIGTRSPHNQSIESDNKWFPTPKWTEGRETDYSTMEKRGGGGRSDGGEKRSSSDWMPFLESTESTRRRTSRWDRQSSPSGRRNEDNYHSPMNVITPISPPQSASHHPSINTSTPTVIPSESTTARYKCIPIDDECLPPWSRSGRYGSTSAIYSASSLVLEYEAMIVAGPVPDHVSKTKLEKMMKDKGADVEWTEAPPTKDPIAILERRIAVILCHSERTAKGLIAEGTLKVGKSLVPLGRPGEVLFNIEGIEEKCNENDLIEEITDTVETHTGGLLVELLLFPMQNLVVKGKARFFYAVHGSRAANGAPINMGGGRSISFSLCPLDQSTIWFAEIHSPTPTDVRSIARLSCNAHSPTVVPSLPSFPSFPSLPSLPSFPSLHSLPSLPS</sequence>
<organism evidence="2 3">
    <name type="scientific">Pristionchus entomophagus</name>
    <dbReference type="NCBI Taxonomy" id="358040"/>
    <lineage>
        <taxon>Eukaryota</taxon>
        <taxon>Metazoa</taxon>
        <taxon>Ecdysozoa</taxon>
        <taxon>Nematoda</taxon>
        <taxon>Chromadorea</taxon>
        <taxon>Rhabditida</taxon>
        <taxon>Rhabditina</taxon>
        <taxon>Diplogasteromorpha</taxon>
        <taxon>Diplogasteroidea</taxon>
        <taxon>Neodiplogasteridae</taxon>
        <taxon>Pristionchus</taxon>
    </lineage>
</organism>
<proteinExistence type="predicted"/>
<feature type="non-terminal residue" evidence="2">
    <location>
        <position position="1"/>
    </location>
</feature>
<feature type="compositionally biased region" description="Basic and acidic residues" evidence="1">
    <location>
        <begin position="220"/>
        <end position="233"/>
    </location>
</feature>
<evidence type="ECO:0000313" key="3">
    <source>
        <dbReference type="Proteomes" id="UP001432027"/>
    </source>
</evidence>
<feature type="compositionally biased region" description="Low complexity" evidence="1">
    <location>
        <begin position="124"/>
        <end position="137"/>
    </location>
</feature>
<name>A0AAV5UD83_9BILA</name>
<feature type="compositionally biased region" description="Basic and acidic residues" evidence="1">
    <location>
        <begin position="1"/>
        <end position="93"/>
    </location>
</feature>
<feature type="compositionally biased region" description="Basic and acidic residues" evidence="1">
    <location>
        <begin position="354"/>
        <end position="381"/>
    </location>
</feature>
<feature type="compositionally biased region" description="Polar residues" evidence="1">
    <location>
        <begin position="429"/>
        <end position="446"/>
    </location>
</feature>
<protein>
    <submittedName>
        <fullName evidence="2">Uncharacterized protein</fullName>
    </submittedName>
</protein>
<dbReference type="AlphaFoldDB" id="A0AAV5UD83"/>
<feature type="compositionally biased region" description="Basic and acidic residues" evidence="1">
    <location>
        <begin position="183"/>
        <end position="211"/>
    </location>
</feature>
<feature type="non-terminal residue" evidence="2">
    <location>
        <position position="717"/>
    </location>
</feature>
<keyword evidence="3" id="KW-1185">Reference proteome</keyword>
<feature type="compositionally biased region" description="Basic and acidic residues" evidence="1">
    <location>
        <begin position="163"/>
        <end position="176"/>
    </location>
</feature>
<accession>A0AAV5UD83</accession>
<feature type="region of interest" description="Disordered" evidence="1">
    <location>
        <begin position="334"/>
        <end position="446"/>
    </location>
</feature>
<evidence type="ECO:0000256" key="1">
    <source>
        <dbReference type="SAM" id="MobiDB-lite"/>
    </source>
</evidence>
<dbReference type="Proteomes" id="UP001432027">
    <property type="component" value="Unassembled WGS sequence"/>
</dbReference>
<comment type="caution">
    <text evidence="2">The sequence shown here is derived from an EMBL/GenBank/DDBJ whole genome shotgun (WGS) entry which is preliminary data.</text>
</comment>
<feature type="compositionally biased region" description="Basic and acidic residues" evidence="1">
    <location>
        <begin position="392"/>
        <end position="403"/>
    </location>
</feature>
<feature type="compositionally biased region" description="Low complexity" evidence="1">
    <location>
        <begin position="147"/>
        <end position="157"/>
    </location>
</feature>
<evidence type="ECO:0000313" key="2">
    <source>
        <dbReference type="EMBL" id="GMT04837.1"/>
    </source>
</evidence>
<gene>
    <name evidence="2" type="ORF">PENTCL1PPCAC_27011</name>
</gene>
<reference evidence="2" key="1">
    <citation type="submission" date="2023-10" db="EMBL/GenBank/DDBJ databases">
        <title>Genome assembly of Pristionchus species.</title>
        <authorList>
            <person name="Yoshida K."/>
            <person name="Sommer R.J."/>
        </authorList>
    </citation>
    <scope>NUCLEOTIDE SEQUENCE</scope>
    <source>
        <strain evidence="2">RS0144</strain>
    </source>
</reference>